<reference evidence="1" key="1">
    <citation type="submission" date="2020-06" db="EMBL/GenBank/DDBJ databases">
        <authorList>
            <person name="Li T."/>
            <person name="Hu X."/>
            <person name="Zhang T."/>
            <person name="Song X."/>
            <person name="Zhang H."/>
            <person name="Dai N."/>
            <person name="Sheng W."/>
            <person name="Hou X."/>
            <person name="Wei L."/>
        </authorList>
    </citation>
    <scope>NUCLEOTIDE SEQUENCE</scope>
    <source>
        <strain evidence="1">G02</strain>
        <tissue evidence="1">Leaf</tissue>
    </source>
</reference>
<comment type="caution">
    <text evidence="1">The sequence shown here is derived from an EMBL/GenBank/DDBJ whole genome shotgun (WGS) entry which is preliminary data.</text>
</comment>
<reference evidence="1" key="2">
    <citation type="journal article" date="2024" name="Plant">
        <title>Genomic evolution and insights into agronomic trait innovations of Sesamum species.</title>
        <authorList>
            <person name="Miao H."/>
            <person name="Wang L."/>
            <person name="Qu L."/>
            <person name="Liu H."/>
            <person name="Sun Y."/>
            <person name="Le M."/>
            <person name="Wang Q."/>
            <person name="Wei S."/>
            <person name="Zheng Y."/>
            <person name="Lin W."/>
            <person name="Duan Y."/>
            <person name="Cao H."/>
            <person name="Xiong S."/>
            <person name="Wang X."/>
            <person name="Wei L."/>
            <person name="Li C."/>
            <person name="Ma Q."/>
            <person name="Ju M."/>
            <person name="Zhao R."/>
            <person name="Li G."/>
            <person name="Mu C."/>
            <person name="Tian Q."/>
            <person name="Mei H."/>
            <person name="Zhang T."/>
            <person name="Gao T."/>
            <person name="Zhang H."/>
        </authorList>
    </citation>
    <scope>NUCLEOTIDE SEQUENCE</scope>
    <source>
        <strain evidence="1">G02</strain>
    </source>
</reference>
<dbReference type="EMBL" id="JACGWJ010000026">
    <property type="protein sequence ID" value="KAL0313270.1"/>
    <property type="molecule type" value="Genomic_DNA"/>
</dbReference>
<name>A0AAW2L4U2_SESRA</name>
<evidence type="ECO:0000313" key="1">
    <source>
        <dbReference type="EMBL" id="KAL0313270.1"/>
    </source>
</evidence>
<proteinExistence type="predicted"/>
<gene>
    <name evidence="1" type="ORF">Sradi_5726300</name>
</gene>
<organism evidence="1">
    <name type="scientific">Sesamum radiatum</name>
    <name type="common">Black benniseed</name>
    <dbReference type="NCBI Taxonomy" id="300843"/>
    <lineage>
        <taxon>Eukaryota</taxon>
        <taxon>Viridiplantae</taxon>
        <taxon>Streptophyta</taxon>
        <taxon>Embryophyta</taxon>
        <taxon>Tracheophyta</taxon>
        <taxon>Spermatophyta</taxon>
        <taxon>Magnoliopsida</taxon>
        <taxon>eudicotyledons</taxon>
        <taxon>Gunneridae</taxon>
        <taxon>Pentapetalae</taxon>
        <taxon>asterids</taxon>
        <taxon>lamiids</taxon>
        <taxon>Lamiales</taxon>
        <taxon>Pedaliaceae</taxon>
        <taxon>Sesamum</taxon>
    </lineage>
</organism>
<dbReference type="AlphaFoldDB" id="A0AAW2L4U2"/>
<sequence length="102" mass="11833">MASKATEEKVWMTNYIQELGVVPSISEPVVLFYDNNGTRAQVKESRSHHKSKYILRCYHLVREMVGRGEVWMDRVTSTKNMTDPLNKSMLQLLMLSISGRWV</sequence>
<accession>A0AAW2L4U2</accession>
<protein>
    <submittedName>
        <fullName evidence="1">Uncharacterized protein</fullName>
    </submittedName>
</protein>